<keyword evidence="2" id="KW-1185">Reference proteome</keyword>
<reference evidence="1 2" key="1">
    <citation type="submission" date="2019-07" db="EMBL/GenBank/DDBJ databases">
        <title>Whole genome shotgun sequence of Deinococcus cellulosilyticus NBRC 106333.</title>
        <authorList>
            <person name="Hosoyama A."/>
            <person name="Uohara A."/>
            <person name="Ohji S."/>
            <person name="Ichikawa N."/>
        </authorList>
    </citation>
    <scope>NUCLEOTIDE SEQUENCE [LARGE SCALE GENOMIC DNA]</scope>
    <source>
        <strain evidence="1 2">NBRC 106333</strain>
    </source>
</reference>
<evidence type="ECO:0000313" key="2">
    <source>
        <dbReference type="Proteomes" id="UP000321306"/>
    </source>
</evidence>
<evidence type="ECO:0000313" key="1">
    <source>
        <dbReference type="EMBL" id="GEM47265.1"/>
    </source>
</evidence>
<gene>
    <name evidence="1" type="ORF">DC3_29000</name>
</gene>
<proteinExistence type="predicted"/>
<name>A0A511N332_DEIC1</name>
<sequence length="51" mass="5972">MEGLAERFRGEGWEDIQRCRKKIREKVPFQHTTGQICSEGLPAHFRGRVET</sequence>
<organism evidence="1 2">
    <name type="scientific">Deinococcus cellulosilyticus (strain DSM 18568 / NBRC 106333 / KACC 11606 / 5516J-15)</name>
    <dbReference type="NCBI Taxonomy" id="1223518"/>
    <lineage>
        <taxon>Bacteria</taxon>
        <taxon>Thermotogati</taxon>
        <taxon>Deinococcota</taxon>
        <taxon>Deinococci</taxon>
        <taxon>Deinococcales</taxon>
        <taxon>Deinococcaceae</taxon>
        <taxon>Deinococcus</taxon>
    </lineage>
</organism>
<dbReference type="Proteomes" id="UP000321306">
    <property type="component" value="Unassembled WGS sequence"/>
</dbReference>
<accession>A0A511N332</accession>
<dbReference type="AlphaFoldDB" id="A0A511N332"/>
<comment type="caution">
    <text evidence="1">The sequence shown here is derived from an EMBL/GenBank/DDBJ whole genome shotgun (WGS) entry which is preliminary data.</text>
</comment>
<dbReference type="EMBL" id="BJXB01000012">
    <property type="protein sequence ID" value="GEM47265.1"/>
    <property type="molecule type" value="Genomic_DNA"/>
</dbReference>
<protein>
    <submittedName>
        <fullName evidence="1">Uncharacterized protein</fullName>
    </submittedName>
</protein>